<reference evidence="1 2" key="3">
    <citation type="journal article" date="2022" name="Microbiol. Spectr.">
        <title>Folding features and dynamics of 3D genome architecture in plant fungal pathogens.</title>
        <authorList>
            <person name="Xia C."/>
        </authorList>
    </citation>
    <scope>NUCLEOTIDE SEQUENCE [LARGE SCALE GENOMIC DNA]</scope>
    <source>
        <strain evidence="1 2">93-210</strain>
    </source>
</reference>
<reference evidence="2" key="1">
    <citation type="journal article" date="2018" name="BMC Genomics">
        <title>Genomic insights into host adaptation between the wheat stripe rust pathogen (Puccinia striiformis f. sp. tritici) and the barley stripe rust pathogen (Puccinia striiformis f. sp. hordei).</title>
        <authorList>
            <person name="Xia C."/>
            <person name="Wang M."/>
            <person name="Yin C."/>
            <person name="Cornejo O.E."/>
            <person name="Hulbert S.H."/>
            <person name="Chen X."/>
        </authorList>
    </citation>
    <scope>NUCLEOTIDE SEQUENCE [LARGE SCALE GENOMIC DNA]</scope>
    <source>
        <strain evidence="2">93-210</strain>
    </source>
</reference>
<dbReference type="Proteomes" id="UP001060170">
    <property type="component" value="Chromosome 18"/>
</dbReference>
<protein>
    <submittedName>
        <fullName evidence="1">Uncharacterized protein</fullName>
    </submittedName>
</protein>
<organism evidence="1 2">
    <name type="scientific">Puccinia striiformis f. sp. tritici</name>
    <dbReference type="NCBI Taxonomy" id="168172"/>
    <lineage>
        <taxon>Eukaryota</taxon>
        <taxon>Fungi</taxon>
        <taxon>Dikarya</taxon>
        <taxon>Basidiomycota</taxon>
        <taxon>Pucciniomycotina</taxon>
        <taxon>Pucciniomycetes</taxon>
        <taxon>Pucciniales</taxon>
        <taxon>Pucciniaceae</taxon>
        <taxon>Puccinia</taxon>
    </lineage>
</organism>
<comment type="caution">
    <text evidence="1">The sequence shown here is derived from an EMBL/GenBank/DDBJ whole genome shotgun (WGS) entry which is preliminary data.</text>
</comment>
<accession>A0ACC0DN91</accession>
<evidence type="ECO:0000313" key="1">
    <source>
        <dbReference type="EMBL" id="KAI7935577.1"/>
    </source>
</evidence>
<proteinExistence type="predicted"/>
<reference evidence="2" key="2">
    <citation type="journal article" date="2018" name="Mol. Plant Microbe Interact.">
        <title>Genome sequence resources for the wheat stripe rust pathogen (Puccinia striiformis f. sp. tritici) and the barley stripe rust pathogen (Puccinia striiformis f. sp. hordei).</title>
        <authorList>
            <person name="Xia C."/>
            <person name="Wang M."/>
            <person name="Yin C."/>
            <person name="Cornejo O.E."/>
            <person name="Hulbert S.H."/>
            <person name="Chen X."/>
        </authorList>
    </citation>
    <scope>NUCLEOTIDE SEQUENCE [LARGE SCALE GENOMIC DNA]</scope>
    <source>
        <strain evidence="2">93-210</strain>
    </source>
</reference>
<gene>
    <name evidence="1" type="ORF">MJO28_016448</name>
</gene>
<name>A0ACC0DN91_9BASI</name>
<keyword evidence="2" id="KW-1185">Reference proteome</keyword>
<sequence length="29" mass="3137">MPGATNPVLFVHLCLAQPENSKEGLQITK</sequence>
<dbReference type="EMBL" id="CM045882">
    <property type="protein sequence ID" value="KAI7935577.1"/>
    <property type="molecule type" value="Genomic_DNA"/>
</dbReference>
<evidence type="ECO:0000313" key="2">
    <source>
        <dbReference type="Proteomes" id="UP001060170"/>
    </source>
</evidence>